<proteinExistence type="predicted"/>
<evidence type="ECO:0000313" key="2">
    <source>
        <dbReference type="EMBL" id="AFM05469.1"/>
    </source>
</evidence>
<feature type="chain" id="PRO_5003686123" description="Lipocalin-like domain-containing protein" evidence="1">
    <location>
        <begin position="23"/>
        <end position="156"/>
    </location>
</feature>
<feature type="signal peptide" evidence="1">
    <location>
        <begin position="1"/>
        <end position="22"/>
    </location>
</feature>
<sequence precursor="true">MFMKKQFLFVFLIVLSFTTLFTSCKEDDEEITEEVKESIIIGRWEGETATTSVIQDDSVFPIQTQDISNTMMEFNADGTYNSTVNDEDGNLVDNSGTWILSNGDTEIIFDASTEAEGIFTIDALTESDLKITSQEEETIDPDQGTITASITMDFKR</sequence>
<dbReference type="EMBL" id="CP003345">
    <property type="protein sequence ID" value="AFM05469.1"/>
    <property type="molecule type" value="Genomic_DNA"/>
</dbReference>
<dbReference type="KEGG" id="fli:Fleli_3131"/>
<evidence type="ECO:0000256" key="1">
    <source>
        <dbReference type="SAM" id="SignalP"/>
    </source>
</evidence>
<protein>
    <recommendedName>
        <fullName evidence="4">Lipocalin-like domain-containing protein</fullName>
    </recommendedName>
</protein>
<gene>
    <name evidence="2" type="ordered locus">Fleli_3131</name>
</gene>
<accession>I4AND4</accession>
<evidence type="ECO:0008006" key="4">
    <source>
        <dbReference type="Google" id="ProtNLM"/>
    </source>
</evidence>
<dbReference type="AlphaFoldDB" id="I4AND4"/>
<dbReference type="Proteomes" id="UP000006054">
    <property type="component" value="Chromosome"/>
</dbReference>
<dbReference type="HOGENOM" id="CLU_1683974_0_0_10"/>
<name>I4AND4_BERLS</name>
<keyword evidence="1" id="KW-0732">Signal</keyword>
<organism evidence="2 3">
    <name type="scientific">Bernardetia litoralis (strain ATCC 23117 / DSM 6794 / NBRC 15988 / NCIMB 1366 / Fx l1 / Sio-4)</name>
    <name type="common">Flexibacter litoralis</name>
    <dbReference type="NCBI Taxonomy" id="880071"/>
    <lineage>
        <taxon>Bacteria</taxon>
        <taxon>Pseudomonadati</taxon>
        <taxon>Bacteroidota</taxon>
        <taxon>Cytophagia</taxon>
        <taxon>Cytophagales</taxon>
        <taxon>Bernardetiaceae</taxon>
        <taxon>Bernardetia</taxon>
    </lineage>
</organism>
<dbReference type="PROSITE" id="PS51257">
    <property type="entry name" value="PROKAR_LIPOPROTEIN"/>
    <property type="match status" value="1"/>
</dbReference>
<keyword evidence="3" id="KW-1185">Reference proteome</keyword>
<evidence type="ECO:0000313" key="3">
    <source>
        <dbReference type="Proteomes" id="UP000006054"/>
    </source>
</evidence>
<reference evidence="3" key="1">
    <citation type="submission" date="2012-06" db="EMBL/GenBank/DDBJ databases">
        <title>The complete genome of Flexibacter litoralis DSM 6794.</title>
        <authorList>
            <person name="Lucas S."/>
            <person name="Copeland A."/>
            <person name="Lapidus A."/>
            <person name="Glavina del Rio T."/>
            <person name="Dalin E."/>
            <person name="Tice H."/>
            <person name="Bruce D."/>
            <person name="Goodwin L."/>
            <person name="Pitluck S."/>
            <person name="Peters L."/>
            <person name="Ovchinnikova G."/>
            <person name="Lu M."/>
            <person name="Kyrpides N."/>
            <person name="Mavromatis K."/>
            <person name="Ivanova N."/>
            <person name="Brettin T."/>
            <person name="Detter J.C."/>
            <person name="Han C."/>
            <person name="Larimer F."/>
            <person name="Land M."/>
            <person name="Hauser L."/>
            <person name="Markowitz V."/>
            <person name="Cheng J.-F."/>
            <person name="Hugenholtz P."/>
            <person name="Woyke T."/>
            <person name="Wu D."/>
            <person name="Spring S."/>
            <person name="Lang E."/>
            <person name="Kopitz M."/>
            <person name="Brambilla E."/>
            <person name="Klenk H.-P."/>
            <person name="Eisen J.A."/>
        </authorList>
    </citation>
    <scope>NUCLEOTIDE SEQUENCE [LARGE SCALE GENOMIC DNA]</scope>
    <source>
        <strain evidence="3">ATCC 23117 / DSM 6794 / NBRC 15988 / NCIMB 1366 / Sio-4</strain>
    </source>
</reference>